<dbReference type="OrthoDB" id="6436088at2759"/>
<sequence>MAKKKLEKSFIPSLNICLGETKQTADVQVKNVLDTVFLDYIIKLDQSHKILKQIRSSPSYWESKKCDQMAMIRQLDKPTIILTVSAGEKIWPELLQYLSKLNLNKTISIEELLHLDDTEKSELVTRDPVTCAGYFDYKANKLILLLKWENSIFG</sequence>
<evidence type="ECO:0000313" key="2">
    <source>
        <dbReference type="EMBL" id="KFM62002.1"/>
    </source>
</evidence>
<dbReference type="Pfam" id="PF14214">
    <property type="entry name" value="Helitron_like_N"/>
    <property type="match status" value="1"/>
</dbReference>
<keyword evidence="3" id="KW-1185">Reference proteome</keyword>
<dbReference type="OMA" id="WENSIFG"/>
<organism evidence="2 3">
    <name type="scientific">Stegodyphus mimosarum</name>
    <name type="common">African social velvet spider</name>
    <dbReference type="NCBI Taxonomy" id="407821"/>
    <lineage>
        <taxon>Eukaryota</taxon>
        <taxon>Metazoa</taxon>
        <taxon>Ecdysozoa</taxon>
        <taxon>Arthropoda</taxon>
        <taxon>Chelicerata</taxon>
        <taxon>Arachnida</taxon>
        <taxon>Araneae</taxon>
        <taxon>Araneomorphae</taxon>
        <taxon>Entelegynae</taxon>
        <taxon>Eresoidea</taxon>
        <taxon>Eresidae</taxon>
        <taxon>Stegodyphus</taxon>
    </lineage>
</organism>
<gene>
    <name evidence="2" type="ORF">X975_01448</name>
</gene>
<evidence type="ECO:0000313" key="3">
    <source>
        <dbReference type="Proteomes" id="UP000054359"/>
    </source>
</evidence>
<accession>A0A087TA63</accession>
<feature type="non-terminal residue" evidence="2">
    <location>
        <position position="154"/>
    </location>
</feature>
<dbReference type="AlphaFoldDB" id="A0A087TA63"/>
<dbReference type="Proteomes" id="UP000054359">
    <property type="component" value="Unassembled WGS sequence"/>
</dbReference>
<dbReference type="STRING" id="407821.A0A087TA63"/>
<reference evidence="2 3" key="1">
    <citation type="submission" date="2013-11" db="EMBL/GenBank/DDBJ databases">
        <title>Genome sequencing of Stegodyphus mimosarum.</title>
        <authorList>
            <person name="Bechsgaard J."/>
        </authorList>
    </citation>
    <scope>NUCLEOTIDE SEQUENCE [LARGE SCALE GENOMIC DNA]</scope>
</reference>
<protein>
    <recommendedName>
        <fullName evidence="1">Helitron helicase-like domain-containing protein</fullName>
    </recommendedName>
</protein>
<dbReference type="EMBL" id="KK114248">
    <property type="protein sequence ID" value="KFM62002.1"/>
    <property type="molecule type" value="Genomic_DNA"/>
</dbReference>
<evidence type="ECO:0000259" key="1">
    <source>
        <dbReference type="Pfam" id="PF14214"/>
    </source>
</evidence>
<proteinExistence type="predicted"/>
<dbReference type="InterPro" id="IPR025476">
    <property type="entry name" value="Helitron_helicase-like"/>
</dbReference>
<feature type="domain" description="Helitron helicase-like" evidence="1">
    <location>
        <begin position="44"/>
        <end position="154"/>
    </location>
</feature>
<name>A0A087TA63_STEMI</name>